<dbReference type="EMBL" id="BA000022">
    <property type="protein sequence ID" value="BAA10737.1"/>
    <property type="molecule type" value="Genomic_DNA"/>
</dbReference>
<sequence length="65" mass="7564">MEHFSKGFLGRVVIGSALGFDDEDSVFELLYLTINNITKKWQRSIQDWRAATSNFAVLFFERFSL</sequence>
<evidence type="ECO:0000313" key="1">
    <source>
        <dbReference type="EMBL" id="BAA10737.1"/>
    </source>
</evidence>
<dbReference type="InParanoid" id="P74806"/>
<dbReference type="PIR" id="S77045">
    <property type="entry name" value="S77045"/>
</dbReference>
<dbReference type="PaxDb" id="1148-1673355"/>
<proteinExistence type="predicted"/>
<dbReference type="eggNOG" id="COG3328">
    <property type="taxonomic scope" value="Bacteria"/>
</dbReference>
<organism evidence="1 2">
    <name type="scientific">Synechocystis sp. (strain ATCC 27184 / PCC 6803 / Kazusa)</name>
    <dbReference type="NCBI Taxonomy" id="1111708"/>
    <lineage>
        <taxon>Bacteria</taxon>
        <taxon>Bacillati</taxon>
        <taxon>Cyanobacteriota</taxon>
        <taxon>Cyanophyceae</taxon>
        <taxon>Synechococcales</taxon>
        <taxon>Merismopediaceae</taxon>
        <taxon>Synechocystis</taxon>
    </lineage>
</organism>
<dbReference type="KEGG" id="syn:ssl1277"/>
<reference evidence="1 2" key="1">
    <citation type="journal article" date="1995" name="DNA Res.">
        <title>Sequence analysis of the genome of the unicellular cyanobacterium Synechocystis sp. strain PCC6803. I. Sequence features in the 1 Mb region from map positions 64% to 92% of the genome.</title>
        <authorList>
            <person name="Kaneko T."/>
            <person name="Tanaka A."/>
            <person name="Sato S."/>
            <person name="Kotani H."/>
            <person name="Sazuka T."/>
            <person name="Miyajima N."/>
            <person name="Sugiura M."/>
            <person name="Tabata S."/>
        </authorList>
    </citation>
    <scope>NUCLEOTIDE SEQUENCE [LARGE SCALE GENOMIC DNA]</scope>
    <source>
        <strain evidence="2">ATCC 27184 / PCC 6803 / Kazusa</strain>
    </source>
</reference>
<dbReference type="EnsemblBacteria" id="BAA10737">
    <property type="protein sequence ID" value="BAA10737"/>
    <property type="gene ID" value="BAA10737"/>
</dbReference>
<dbReference type="AlphaFoldDB" id="P74806"/>
<gene>
    <name evidence="1" type="ordered locus">ssl1277</name>
</gene>
<evidence type="ECO:0000313" key="2">
    <source>
        <dbReference type="Proteomes" id="UP000001425"/>
    </source>
</evidence>
<dbReference type="STRING" id="1148.gene:10500241"/>
<name>P74806_SYNY3</name>
<dbReference type="Proteomes" id="UP000001425">
    <property type="component" value="Chromosome"/>
</dbReference>
<reference evidence="1 2" key="2">
    <citation type="journal article" date="1996" name="DNA Res.">
        <title>Sequence analysis of the genome of the unicellular cyanobacterium Synechocystis sp. strain PCC6803. II. Sequence determination of the entire genome and assignment of potential protein-coding regions.</title>
        <authorList>
            <person name="Kaneko T."/>
            <person name="Sato S."/>
            <person name="Kotani H."/>
            <person name="Tanaka A."/>
            <person name="Asamizu E."/>
            <person name="Nakamura Y."/>
            <person name="Miyajima N."/>
            <person name="Hirosawa M."/>
            <person name="Sugiura M."/>
            <person name="Sasamoto S."/>
            <person name="Kimura T."/>
            <person name="Hosouchi T."/>
            <person name="Matsuno A."/>
            <person name="Muraki A."/>
            <person name="Nakazaki N."/>
            <person name="Naruo K."/>
            <person name="Okumura S."/>
            <person name="Shimpo S."/>
            <person name="Takeuchi C."/>
            <person name="Wada T."/>
            <person name="Watanabe A."/>
            <person name="Yamada M."/>
            <person name="Yasuda M."/>
            <person name="Tabata S."/>
        </authorList>
    </citation>
    <scope>NUCLEOTIDE SEQUENCE [LARGE SCALE GENOMIC DNA]</scope>
    <source>
        <strain evidence="2">ATCC 27184 / PCC 6803 / Kazusa</strain>
    </source>
</reference>
<accession>P74806</accession>
<keyword evidence="2" id="KW-1185">Reference proteome</keyword>
<protein>
    <submittedName>
        <fullName evidence="1">Transposase</fullName>
    </submittedName>
</protein>